<evidence type="ECO:0000256" key="6">
    <source>
        <dbReference type="ARBA" id="ARBA00023015"/>
    </source>
</evidence>
<dbReference type="GO" id="GO:0005634">
    <property type="term" value="C:nucleus"/>
    <property type="evidence" value="ECO:0007669"/>
    <property type="project" value="UniProtKB-SubCell"/>
</dbReference>
<dbReference type="GO" id="GO:0005737">
    <property type="term" value="C:cytoplasm"/>
    <property type="evidence" value="ECO:0007669"/>
    <property type="project" value="TreeGrafter"/>
</dbReference>
<evidence type="ECO:0000256" key="2">
    <source>
        <dbReference type="ARBA" id="ARBA00022723"/>
    </source>
</evidence>
<dbReference type="Gene3D" id="3.30.160.60">
    <property type="entry name" value="Classic Zinc Finger"/>
    <property type="match status" value="2"/>
</dbReference>
<feature type="region of interest" description="Disordered" evidence="10">
    <location>
        <begin position="74"/>
        <end position="153"/>
    </location>
</feature>
<evidence type="ECO:0000256" key="3">
    <source>
        <dbReference type="ARBA" id="ARBA00022737"/>
    </source>
</evidence>
<evidence type="ECO:0000256" key="4">
    <source>
        <dbReference type="ARBA" id="ARBA00022771"/>
    </source>
</evidence>
<dbReference type="PROSITE" id="PS50157">
    <property type="entry name" value="ZINC_FINGER_C2H2_2"/>
    <property type="match status" value="2"/>
</dbReference>
<dbReference type="Proteomes" id="UP000603453">
    <property type="component" value="Unassembled WGS sequence"/>
</dbReference>
<keyword evidence="3" id="KW-0677">Repeat</keyword>
<evidence type="ECO:0000313" key="12">
    <source>
        <dbReference type="EMBL" id="KAG2194564.1"/>
    </source>
</evidence>
<gene>
    <name evidence="12" type="ORF">INT47_006523</name>
</gene>
<accession>A0A8H7QKY5</accession>
<evidence type="ECO:0000256" key="1">
    <source>
        <dbReference type="ARBA" id="ARBA00004123"/>
    </source>
</evidence>
<keyword evidence="6" id="KW-0805">Transcription regulation</keyword>
<feature type="domain" description="C2H2-type" evidence="11">
    <location>
        <begin position="20"/>
        <end position="47"/>
    </location>
</feature>
<evidence type="ECO:0000256" key="8">
    <source>
        <dbReference type="ARBA" id="ARBA00023242"/>
    </source>
</evidence>
<dbReference type="PANTHER" id="PTHR47428">
    <property type="entry name" value="REGULATORY PROTEIN MIG1-RELATED"/>
    <property type="match status" value="1"/>
</dbReference>
<dbReference type="InterPro" id="IPR013087">
    <property type="entry name" value="Znf_C2H2_type"/>
</dbReference>
<dbReference type="SMART" id="SM00355">
    <property type="entry name" value="ZnF_C2H2"/>
    <property type="match status" value="2"/>
</dbReference>
<dbReference type="InterPro" id="IPR051007">
    <property type="entry name" value="creA/MIG_C2H2-ZnF"/>
</dbReference>
<feature type="domain" description="C2H2-type" evidence="11">
    <location>
        <begin position="48"/>
        <end position="77"/>
    </location>
</feature>
<dbReference type="FunFam" id="3.30.160.60:FF:000690">
    <property type="entry name" value="Zinc finger protein 354C"/>
    <property type="match status" value="1"/>
</dbReference>
<dbReference type="FunFam" id="3.30.160.60:FF:000145">
    <property type="entry name" value="Zinc finger protein 574"/>
    <property type="match status" value="1"/>
</dbReference>
<keyword evidence="5" id="KW-0862">Zinc</keyword>
<dbReference type="PANTHER" id="PTHR47428:SF1">
    <property type="entry name" value="REGULATORY PROTEIN MIG1-RELATED"/>
    <property type="match status" value="1"/>
</dbReference>
<proteinExistence type="predicted"/>
<sequence>MPFYIKQEVNEKTPEKPRPYQCPVCPKAFVRLEHRTRHIRTHTGEKPHTCSFLNCDKRFSRSDELTRHTRIHITPSKRNTERRSTSTLLPPPKSNYRSKTANHKVAFTRSTDTELKSLTDNNHHHYYSSDSDSDHMFTPESSPKLGPFQPHHSKSNLTLPPLLIGMRKPHFVDCPALESHYSASNHNTDSSDAPHLPSIKFLLG</sequence>
<evidence type="ECO:0000259" key="11">
    <source>
        <dbReference type="PROSITE" id="PS50157"/>
    </source>
</evidence>
<dbReference type="Pfam" id="PF00096">
    <property type="entry name" value="zf-C2H2"/>
    <property type="match status" value="2"/>
</dbReference>
<dbReference type="GO" id="GO:0008270">
    <property type="term" value="F:zinc ion binding"/>
    <property type="evidence" value="ECO:0007669"/>
    <property type="project" value="UniProtKB-KW"/>
</dbReference>
<dbReference type="AlphaFoldDB" id="A0A8H7QKY5"/>
<keyword evidence="2" id="KW-0479">Metal-binding</keyword>
<keyword evidence="13" id="KW-1185">Reference proteome</keyword>
<dbReference type="GO" id="GO:0000433">
    <property type="term" value="P:carbon catabolite repression of transcription from RNA polymerase II promoter by glucose"/>
    <property type="evidence" value="ECO:0007669"/>
    <property type="project" value="TreeGrafter"/>
</dbReference>
<name>A0A8H7QKY5_9FUNG</name>
<evidence type="ECO:0000256" key="7">
    <source>
        <dbReference type="ARBA" id="ARBA00023163"/>
    </source>
</evidence>
<dbReference type="EMBL" id="JAEPRD010000192">
    <property type="protein sequence ID" value="KAG2194564.1"/>
    <property type="molecule type" value="Genomic_DNA"/>
</dbReference>
<organism evidence="12 13">
    <name type="scientific">Mucor saturninus</name>
    <dbReference type="NCBI Taxonomy" id="64648"/>
    <lineage>
        <taxon>Eukaryota</taxon>
        <taxon>Fungi</taxon>
        <taxon>Fungi incertae sedis</taxon>
        <taxon>Mucoromycota</taxon>
        <taxon>Mucoromycotina</taxon>
        <taxon>Mucoromycetes</taxon>
        <taxon>Mucorales</taxon>
        <taxon>Mucorineae</taxon>
        <taxon>Mucoraceae</taxon>
        <taxon>Mucor</taxon>
    </lineage>
</organism>
<keyword evidence="8" id="KW-0539">Nucleus</keyword>
<evidence type="ECO:0000256" key="5">
    <source>
        <dbReference type="ARBA" id="ARBA00022833"/>
    </source>
</evidence>
<evidence type="ECO:0000256" key="9">
    <source>
        <dbReference type="PROSITE-ProRule" id="PRU00042"/>
    </source>
</evidence>
<comment type="caution">
    <text evidence="12">The sequence shown here is derived from an EMBL/GenBank/DDBJ whole genome shotgun (WGS) entry which is preliminary data.</text>
</comment>
<feature type="compositionally biased region" description="Basic and acidic residues" evidence="10">
    <location>
        <begin position="111"/>
        <end position="123"/>
    </location>
</feature>
<dbReference type="SUPFAM" id="SSF57667">
    <property type="entry name" value="beta-beta-alpha zinc fingers"/>
    <property type="match status" value="1"/>
</dbReference>
<protein>
    <recommendedName>
        <fullName evidence="11">C2H2-type domain-containing protein</fullName>
    </recommendedName>
</protein>
<keyword evidence="7" id="KW-0804">Transcription</keyword>
<evidence type="ECO:0000256" key="10">
    <source>
        <dbReference type="SAM" id="MobiDB-lite"/>
    </source>
</evidence>
<dbReference type="OrthoDB" id="654211at2759"/>
<comment type="subcellular location">
    <subcellularLocation>
        <location evidence="1">Nucleus</location>
    </subcellularLocation>
</comment>
<dbReference type="PROSITE" id="PS00028">
    <property type="entry name" value="ZINC_FINGER_C2H2_1"/>
    <property type="match status" value="2"/>
</dbReference>
<dbReference type="InterPro" id="IPR036236">
    <property type="entry name" value="Znf_C2H2_sf"/>
</dbReference>
<reference evidence="12" key="1">
    <citation type="submission" date="2020-12" db="EMBL/GenBank/DDBJ databases">
        <title>Metabolic potential, ecology and presence of endohyphal bacteria is reflected in genomic diversity of Mucoromycotina.</title>
        <authorList>
            <person name="Muszewska A."/>
            <person name="Okrasinska A."/>
            <person name="Steczkiewicz K."/>
            <person name="Drgas O."/>
            <person name="Orlowska M."/>
            <person name="Perlinska-Lenart U."/>
            <person name="Aleksandrzak-Piekarczyk T."/>
            <person name="Szatraj K."/>
            <person name="Zielenkiewicz U."/>
            <person name="Pilsyk S."/>
            <person name="Malc E."/>
            <person name="Mieczkowski P."/>
            <person name="Kruszewska J.S."/>
            <person name="Biernat P."/>
            <person name="Pawlowska J."/>
        </authorList>
    </citation>
    <scope>NUCLEOTIDE SEQUENCE</scope>
    <source>
        <strain evidence="12">WA0000017839</strain>
    </source>
</reference>
<dbReference type="GO" id="GO:0000978">
    <property type="term" value="F:RNA polymerase II cis-regulatory region sequence-specific DNA binding"/>
    <property type="evidence" value="ECO:0007669"/>
    <property type="project" value="TreeGrafter"/>
</dbReference>
<keyword evidence="4 9" id="KW-0863">Zinc-finger</keyword>
<evidence type="ECO:0000313" key="13">
    <source>
        <dbReference type="Proteomes" id="UP000603453"/>
    </source>
</evidence>